<evidence type="ECO:0000313" key="1">
    <source>
        <dbReference type="EMBL" id="AYA38139.1"/>
    </source>
</evidence>
<sequence>MKLPLLDRIVRLAPLGAAAAPPDAAAAAVVQRLCEALPELLAAAVIELQTGRLLASHSQQRGLTLGRAAQHHAAIVRQKQQAVAALRLEGEQIADILISTREQLHLLRLLPGGQRLLYLAVSAHDTNLAVARSVLHDVTA</sequence>
<dbReference type="KEGG" id="hyh:D3Y59_14485"/>
<dbReference type="Proteomes" id="UP000262802">
    <property type="component" value="Chromosome"/>
</dbReference>
<dbReference type="OrthoDB" id="572168at2"/>
<dbReference type="AlphaFoldDB" id="A0A3B7RBS7"/>
<evidence type="ECO:0000313" key="2">
    <source>
        <dbReference type="Proteomes" id="UP000262802"/>
    </source>
</evidence>
<gene>
    <name evidence="1" type="ORF">D3Y59_14485</name>
</gene>
<dbReference type="EMBL" id="CP032317">
    <property type="protein sequence ID" value="AYA38139.1"/>
    <property type="molecule type" value="Genomic_DNA"/>
</dbReference>
<reference evidence="1 2" key="1">
    <citation type="submission" date="2018-09" db="EMBL/GenBank/DDBJ databases">
        <title>Hymenobacter medium sp. nov., isolated from R2A medium.</title>
        <authorList>
            <person name="Yingchao G."/>
        </authorList>
    </citation>
    <scope>NUCLEOTIDE SEQUENCE [LARGE SCALE GENOMIC DNA]</scope>
    <source>
        <strain evidence="2">sh-6</strain>
    </source>
</reference>
<accession>A0A3B7RBS7</accession>
<keyword evidence="2" id="KW-1185">Reference proteome</keyword>
<proteinExistence type="predicted"/>
<dbReference type="RefSeq" id="WP_119445690.1">
    <property type="nucleotide sequence ID" value="NZ_CP032317.1"/>
</dbReference>
<protein>
    <recommendedName>
        <fullName evidence="3">Roadblock/LC7 domain-containing protein</fullName>
    </recommendedName>
</protein>
<organism evidence="1 2">
    <name type="scientific">Hymenobacter oligotrophus</name>
    <dbReference type="NCBI Taxonomy" id="2319843"/>
    <lineage>
        <taxon>Bacteria</taxon>
        <taxon>Pseudomonadati</taxon>
        <taxon>Bacteroidota</taxon>
        <taxon>Cytophagia</taxon>
        <taxon>Cytophagales</taxon>
        <taxon>Hymenobacteraceae</taxon>
        <taxon>Hymenobacter</taxon>
    </lineage>
</organism>
<name>A0A3B7RBS7_9BACT</name>
<evidence type="ECO:0008006" key="3">
    <source>
        <dbReference type="Google" id="ProtNLM"/>
    </source>
</evidence>